<protein>
    <recommendedName>
        <fullName evidence="3">Transcription factor tau subunit sfc3/Tfc3 C-terminal domain-containing protein</fullName>
    </recommendedName>
</protein>
<dbReference type="InterPro" id="IPR044210">
    <property type="entry name" value="Tfc3-like"/>
</dbReference>
<dbReference type="InterPro" id="IPR035625">
    <property type="entry name" value="Tfc3-like_eWH"/>
</dbReference>
<dbReference type="Pfam" id="PF20222">
    <property type="entry name" value="DUF6581"/>
    <property type="match status" value="1"/>
</dbReference>
<feature type="region of interest" description="Disordered" evidence="2">
    <location>
        <begin position="781"/>
        <end position="936"/>
    </location>
</feature>
<organism evidence="4 5">
    <name type="scientific">Jaapia argillacea MUCL 33604</name>
    <dbReference type="NCBI Taxonomy" id="933084"/>
    <lineage>
        <taxon>Eukaryota</taxon>
        <taxon>Fungi</taxon>
        <taxon>Dikarya</taxon>
        <taxon>Basidiomycota</taxon>
        <taxon>Agaricomycotina</taxon>
        <taxon>Agaricomycetes</taxon>
        <taxon>Agaricomycetidae</taxon>
        <taxon>Jaapiales</taxon>
        <taxon>Jaapiaceae</taxon>
        <taxon>Jaapia</taxon>
    </lineage>
</organism>
<dbReference type="GO" id="GO:0005634">
    <property type="term" value="C:nucleus"/>
    <property type="evidence" value="ECO:0007669"/>
    <property type="project" value="UniProtKB-SubCell"/>
</dbReference>
<proteinExistence type="predicted"/>
<dbReference type="OrthoDB" id="68020at2759"/>
<evidence type="ECO:0000313" key="4">
    <source>
        <dbReference type="EMBL" id="KDQ54862.1"/>
    </source>
</evidence>
<name>A0A067PU98_9AGAM</name>
<feature type="coiled-coil region" evidence="1">
    <location>
        <begin position="1424"/>
        <end position="1451"/>
    </location>
</feature>
<feature type="compositionally biased region" description="Polar residues" evidence="2">
    <location>
        <begin position="787"/>
        <end position="798"/>
    </location>
</feature>
<feature type="compositionally biased region" description="Polar residues" evidence="2">
    <location>
        <begin position="909"/>
        <end position="919"/>
    </location>
</feature>
<feature type="domain" description="Transcription factor tau subunit sfc3/Tfc3 C-terminal" evidence="3">
    <location>
        <begin position="1602"/>
        <end position="1954"/>
    </location>
</feature>
<feature type="region of interest" description="Disordered" evidence="2">
    <location>
        <begin position="524"/>
        <end position="752"/>
    </location>
</feature>
<dbReference type="InParanoid" id="A0A067PU98"/>
<dbReference type="GO" id="GO:0003677">
    <property type="term" value="F:DNA binding"/>
    <property type="evidence" value="ECO:0007669"/>
    <property type="project" value="UniProtKB-KW"/>
</dbReference>
<feature type="compositionally biased region" description="Polar residues" evidence="2">
    <location>
        <begin position="741"/>
        <end position="752"/>
    </location>
</feature>
<feature type="region of interest" description="Disordered" evidence="2">
    <location>
        <begin position="1565"/>
        <end position="1605"/>
    </location>
</feature>
<keyword evidence="5" id="KW-1185">Reference proteome</keyword>
<dbReference type="FunCoup" id="A0A067PU98">
    <property type="interactions" value="4"/>
</dbReference>
<dbReference type="GO" id="GO:0042791">
    <property type="term" value="P:5S class rRNA transcription by RNA polymerase III"/>
    <property type="evidence" value="ECO:0007669"/>
    <property type="project" value="TreeGrafter"/>
</dbReference>
<dbReference type="PANTHER" id="PTHR15180">
    <property type="entry name" value="GENERAL TRANSCRIPTION FACTOR 3C POLYPEPTIDE 1"/>
    <property type="match status" value="1"/>
</dbReference>
<dbReference type="EMBL" id="KL197727">
    <property type="protein sequence ID" value="KDQ54862.1"/>
    <property type="molecule type" value="Genomic_DNA"/>
</dbReference>
<dbReference type="GO" id="GO:0006384">
    <property type="term" value="P:transcription initiation at RNA polymerase III promoter"/>
    <property type="evidence" value="ECO:0007669"/>
    <property type="project" value="InterPro"/>
</dbReference>
<evidence type="ECO:0000256" key="1">
    <source>
        <dbReference type="SAM" id="Coils"/>
    </source>
</evidence>
<evidence type="ECO:0000259" key="3">
    <source>
        <dbReference type="Pfam" id="PF20222"/>
    </source>
</evidence>
<dbReference type="STRING" id="933084.A0A067PU98"/>
<keyword evidence="1" id="KW-0175">Coiled coil</keyword>
<accession>A0A067PU98</accession>
<sequence length="2155" mass="240184">MDELIHHCLRELSFDGDLGCDVSRLRDFIIGFHSHDTSSYPQVVDDAYYGFVWSIIVHQPTVRIGTVPPGECMEVYLAPQISAKRKAKERGEVHEEPPPATNLDIVPDAKLRTLADLNEAYGDTLRIAVDPETSFAAITGSHIRPSKLSPMVYTALQLVTRGREDGISVLELGKKSKYDQKTCHYLVNQLLDLDLVVKIRRGGVGSHFCIHKYFFERSPLWKQIRDEEAKGKQDAVDVEQSQTIGEGEEAEETQSAATTLLRFDPIDARHLSSLPLVRARVVKLLRNSTNYMHASQNMLIKIGFAHPTKTDRRFFQTRINDLISQGLIEKLYVPQRTKDQKKKSWIQCLRLITPDGVGSSSVTGAVTQRPENTAEMADHGEDPTVDDEENGVKYNRSLHKQMIDLLEDAGTTGLTLNELSDALGHLDKRTIELLMTRLDKYPPPAHLSDLGIAELMETHGRERRHRYYTVTSYRTLVVQESLHDSTSRYAEADFSSVGEFLPMDQNHFYEDPNSLVQYQDNFKAGQKSNGAKPKAKKTKKNSKEQDDQEPLDDPPANPVTKGKEKSKKRKRVEEDTEMDPEFVEGSSRGVMSKGAKKRKIEEVPESSDSKGDGALVHLAAPPKKRGRPPKKQTAADDDAPKEPPRKRGRPKKVVEAAELVLQDPPTPIVPKKRGRPPKNKDDVDPVDDSPERASSPKRRGRPPERGSAHLGILVASPSEALHENSETKSPAALTQPCVDQVDSTQARSSFQSPIISQELPFALEMDAEAPLPPETEVTMEDVFGTGSPLSDLSSQPTTFDFPFHPIESPQPSDFPTMSDAAPSRSTQSPTAQEGSFLPDSAIPAVREGPQPPPEGLPSRLGSPAPTPIDPVLLQEEGSPTDALKKATQHPQSETVAHGVLIDEPRQNLDGGSNMISQRQAKPKHPDLQATSSRPKVNVSHLRRENEILRLLQDLGGIALTSTKDFVEAHVGLIDILTKAGEPTSAPIGSRLDKRTIDATLNALESRSQIKTLKTSVIMPTGSSRSARVAYLPTTPPDLLNSFLADLSKSCPPVQLSAVKKVDEELNYGGDRHMPRRALPLQLMQMETPGKGDGERWAKNTSRADELFTYDEDTIRDVLLTEKHTLAQMSGFIVGKVMRAQKLHLHLLKAFENLDASPRIVSHQERIIHFSYLHSDIPVSLYFAVVSALVYDDRLLALLETDEGKNTPVRELEEGLHSAFQIGRARSRSRFLDLFEIMRSLKLVTPLRSSDSTSPLLVCAANGDYPTAFEMASLEGWSTQTPVLAPVYWRFNSVAPLHLWVLSETCPPFYKDYQVAGHSDAAAYWQELRDVCLNDDYAQGLICPESDSLTGPLDVAAAMCKTLRRPISWNSTYVLSWHQSHYLKKFVDPATGDTPLEDGDGGASSFHRICWVACAPQDVVHKFFSKGRTKRLQELEKARRKAKREAAEEKAKRTSEAKALSAQKVMEAKVRRERDWDEMLKCVQPEELKGSAAIRVRRVRTRFINTGSSKDLRKWEDEIAQAIRDASLAAQKILSSADRRPSIRPISPAKPLRPVTVNPLEKSVESLIAQQGPPLQRLQSDKRTKKGRKSAREVDAPPTKPQRRNRFQWNKDYDELVRDASAIIKARCRKQRIDWGAFEQVFPSVPRNTVRQRLGTLREAPGGESYLQRLEDGWNDLWAQHRGTDMLPDDDPESPTNFDLIQHVEFLRRHIDKNALRVGFTRPQEQTPSLVLPSSIEVLSRDWEVEEKQPAAPLWDFMWNVTLEEGREKTMKRYAFTTIPEVMFTEGEPGSETVNVAEAAVKMVMGTPNEKYNLDCASKLLHHVGEQSVSVATSNLLGRSVLSKVVRDPRKAKPGRTLKISEMNQNLVGGLIPRDTFQDASALEDISTDQVDWREWPLLATDGDCAALLELTSDVKVEFRVDTSGAQNARGAIDWNSKKADDDDIETALFVRFRDMAIVTPESPKSQSATVVMASVETEPQKEGHGLTIEGLKATCRRAIHGPVDCKSCLEEEMSALAIDHAQLVPRIVQLLDTAGPSGLTFGDLLSEVGIPSRQNLLVIVGAMTDGICPLAFWAGYSTVVLVSSSYLRSWTVVVSEDPMTRVFPRRWLDIQGCKIRDIWDAALRAVMGVVLFRPGVLQVGVVRQYIRKLTHVDLV</sequence>
<evidence type="ECO:0000256" key="2">
    <source>
        <dbReference type="SAM" id="MobiDB-lite"/>
    </source>
</evidence>
<gene>
    <name evidence="4" type="ORF">JAAARDRAFT_352005</name>
</gene>
<dbReference type="InterPro" id="IPR017956">
    <property type="entry name" value="AT_hook_DNA-bd_motif"/>
</dbReference>
<dbReference type="SMART" id="SM00384">
    <property type="entry name" value="AT_hook"/>
    <property type="match status" value="4"/>
</dbReference>
<dbReference type="CDD" id="cd16169">
    <property type="entry name" value="Tau138_eWH"/>
    <property type="match status" value="1"/>
</dbReference>
<dbReference type="PANTHER" id="PTHR15180:SF1">
    <property type="entry name" value="GENERAL TRANSCRIPTION FACTOR 3C POLYPEPTIDE 1"/>
    <property type="match status" value="1"/>
</dbReference>
<dbReference type="PRINTS" id="PR00929">
    <property type="entry name" value="ATHOOK"/>
</dbReference>
<dbReference type="GO" id="GO:0000127">
    <property type="term" value="C:transcription factor TFIIIC complex"/>
    <property type="evidence" value="ECO:0007669"/>
    <property type="project" value="InterPro"/>
</dbReference>
<dbReference type="Proteomes" id="UP000027265">
    <property type="component" value="Unassembled WGS sequence"/>
</dbReference>
<reference evidence="5" key="1">
    <citation type="journal article" date="2014" name="Proc. Natl. Acad. Sci. U.S.A.">
        <title>Extensive sampling of basidiomycete genomes demonstrates inadequacy of the white-rot/brown-rot paradigm for wood decay fungi.</title>
        <authorList>
            <person name="Riley R."/>
            <person name="Salamov A.A."/>
            <person name="Brown D.W."/>
            <person name="Nagy L.G."/>
            <person name="Floudas D."/>
            <person name="Held B.W."/>
            <person name="Levasseur A."/>
            <person name="Lombard V."/>
            <person name="Morin E."/>
            <person name="Otillar R."/>
            <person name="Lindquist E.A."/>
            <person name="Sun H."/>
            <person name="LaButti K.M."/>
            <person name="Schmutz J."/>
            <person name="Jabbour D."/>
            <person name="Luo H."/>
            <person name="Baker S.E."/>
            <person name="Pisabarro A.G."/>
            <person name="Walton J.D."/>
            <person name="Blanchette R.A."/>
            <person name="Henrissat B."/>
            <person name="Martin F."/>
            <person name="Cullen D."/>
            <person name="Hibbett D.S."/>
            <person name="Grigoriev I.V."/>
        </authorList>
    </citation>
    <scope>NUCLEOTIDE SEQUENCE [LARGE SCALE GENOMIC DNA]</scope>
    <source>
        <strain evidence="5">MUCL 33604</strain>
    </source>
</reference>
<dbReference type="HOGENOM" id="CLU_000498_0_0_1"/>
<feature type="compositionally biased region" description="Basic and acidic residues" evidence="2">
    <location>
        <begin position="599"/>
        <end position="611"/>
    </location>
</feature>
<dbReference type="InterPro" id="IPR046488">
    <property type="entry name" value="Sfc3/Tfc3_C"/>
</dbReference>
<feature type="compositionally biased region" description="Polar residues" evidence="2">
    <location>
        <begin position="823"/>
        <end position="833"/>
    </location>
</feature>
<evidence type="ECO:0000313" key="5">
    <source>
        <dbReference type="Proteomes" id="UP000027265"/>
    </source>
</evidence>
<feature type="region of interest" description="Disordered" evidence="2">
    <location>
        <begin position="370"/>
        <end position="389"/>
    </location>
</feature>